<feature type="domain" description="C3H1-type" evidence="5">
    <location>
        <begin position="97"/>
        <end position="134"/>
    </location>
</feature>
<feature type="zinc finger region" description="C3H1-type" evidence="4">
    <location>
        <begin position="97"/>
        <end position="134"/>
    </location>
</feature>
<evidence type="ECO:0000256" key="3">
    <source>
        <dbReference type="ARBA" id="ARBA00022833"/>
    </source>
</evidence>
<evidence type="ECO:0000259" key="5">
    <source>
        <dbReference type="PROSITE" id="PS50103"/>
    </source>
</evidence>
<keyword evidence="3 4" id="KW-0862">Zinc</keyword>
<dbReference type="OrthoDB" id="278280at2759"/>
<feature type="domain" description="C3H1-type" evidence="5">
    <location>
        <begin position="26"/>
        <end position="53"/>
    </location>
</feature>
<accession>A0A4P9YVB2</accession>
<evidence type="ECO:0000256" key="1">
    <source>
        <dbReference type="ARBA" id="ARBA00022723"/>
    </source>
</evidence>
<keyword evidence="7" id="KW-1185">Reference proteome</keyword>
<reference evidence="7" key="1">
    <citation type="journal article" date="2018" name="Nat. Microbiol.">
        <title>Leveraging single-cell genomics to expand the fungal tree of life.</title>
        <authorList>
            <person name="Ahrendt S.R."/>
            <person name="Quandt C.A."/>
            <person name="Ciobanu D."/>
            <person name="Clum A."/>
            <person name="Salamov A."/>
            <person name="Andreopoulos B."/>
            <person name="Cheng J.F."/>
            <person name="Woyke T."/>
            <person name="Pelin A."/>
            <person name="Henrissat B."/>
            <person name="Reynolds N.K."/>
            <person name="Benny G.L."/>
            <person name="Smith M.E."/>
            <person name="James T.Y."/>
            <person name="Grigoriev I.V."/>
        </authorList>
    </citation>
    <scope>NUCLEOTIDE SEQUENCE [LARGE SCALE GENOMIC DNA]</scope>
    <source>
        <strain evidence="7">Benny S71-1</strain>
    </source>
</reference>
<dbReference type="PANTHER" id="PTHR12681:SF0">
    <property type="entry name" value="ZINC FINGER CCCH DOMAIN-CONTAINING PROTEIN 15"/>
    <property type="match status" value="1"/>
</dbReference>
<sequence length="254" mass="29450">EAARKAELAELFKVAQVQQKVPFGTDPKTVLCINFKNGHCAKGDKCRFSHDPNIGRKRDKIDLYTDQRAKEEEDTMDTWDQSKLEKVVLSKHGNPRTTTDIVCKYFLEAIDNGKYGWFWECPNGGKCIYRHALPPGFVLKSKQQRREEEEKDRITLEEFLDTERHKLGSNLTPVTWETFSAWKRSRQERKEAEEKAVRQKKEAAFHAGKSLQMSGRELFDFNPDLINDGDWNDDGADEFDLATMRAEQEKDEEA</sequence>
<dbReference type="Gene3D" id="6.20.400.10">
    <property type="match status" value="1"/>
</dbReference>
<proteinExistence type="predicted"/>
<feature type="non-terminal residue" evidence="6">
    <location>
        <position position="1"/>
    </location>
</feature>
<evidence type="ECO:0000313" key="7">
    <source>
        <dbReference type="Proteomes" id="UP000278143"/>
    </source>
</evidence>
<evidence type="ECO:0000256" key="4">
    <source>
        <dbReference type="PROSITE-ProRule" id="PRU00723"/>
    </source>
</evidence>
<protein>
    <recommendedName>
        <fullName evidence="5">C3H1-type domain-containing protein</fullName>
    </recommendedName>
</protein>
<evidence type="ECO:0000313" key="6">
    <source>
        <dbReference type="EMBL" id="RKP23735.1"/>
    </source>
</evidence>
<dbReference type="GO" id="GO:0008270">
    <property type="term" value="F:zinc ion binding"/>
    <property type="evidence" value="ECO:0007669"/>
    <property type="project" value="UniProtKB-KW"/>
</dbReference>
<dbReference type="EMBL" id="KZ990731">
    <property type="protein sequence ID" value="RKP23735.1"/>
    <property type="molecule type" value="Genomic_DNA"/>
</dbReference>
<dbReference type="SMART" id="SM00356">
    <property type="entry name" value="ZnF_C3H1"/>
    <property type="match status" value="2"/>
</dbReference>
<dbReference type="Proteomes" id="UP000278143">
    <property type="component" value="Unassembled WGS sequence"/>
</dbReference>
<dbReference type="GO" id="GO:0003729">
    <property type="term" value="F:mRNA binding"/>
    <property type="evidence" value="ECO:0007669"/>
    <property type="project" value="TreeGrafter"/>
</dbReference>
<dbReference type="GO" id="GO:0005829">
    <property type="term" value="C:cytosol"/>
    <property type="evidence" value="ECO:0007669"/>
    <property type="project" value="TreeGrafter"/>
</dbReference>
<dbReference type="PANTHER" id="PTHR12681">
    <property type="entry name" value="ZINC FINGER-CONTAINING PROTEIN P48ZNF"/>
    <property type="match status" value="1"/>
</dbReference>
<dbReference type="InterPro" id="IPR000571">
    <property type="entry name" value="Znf_CCCH"/>
</dbReference>
<dbReference type="Pfam" id="PF00642">
    <property type="entry name" value="zf-CCCH"/>
    <property type="match status" value="1"/>
</dbReference>
<dbReference type="InterPro" id="IPR032378">
    <property type="entry name" value="ZC3H15/TMA46_C"/>
</dbReference>
<keyword evidence="1 4" id="KW-0479">Metal-binding</keyword>
<dbReference type="Gene3D" id="4.10.1000.10">
    <property type="entry name" value="Zinc finger, CCCH-type"/>
    <property type="match status" value="1"/>
</dbReference>
<evidence type="ECO:0000256" key="2">
    <source>
        <dbReference type="ARBA" id="ARBA00022771"/>
    </source>
</evidence>
<organism evidence="6 7">
    <name type="scientific">Syncephalis pseudoplumigaleata</name>
    <dbReference type="NCBI Taxonomy" id="1712513"/>
    <lineage>
        <taxon>Eukaryota</taxon>
        <taxon>Fungi</taxon>
        <taxon>Fungi incertae sedis</taxon>
        <taxon>Zoopagomycota</taxon>
        <taxon>Zoopagomycotina</taxon>
        <taxon>Zoopagomycetes</taxon>
        <taxon>Zoopagales</taxon>
        <taxon>Piptocephalidaceae</taxon>
        <taxon>Syncephalis</taxon>
    </lineage>
</organism>
<name>A0A4P9YVB2_9FUNG</name>
<dbReference type="GO" id="GO:0002181">
    <property type="term" value="P:cytoplasmic translation"/>
    <property type="evidence" value="ECO:0007669"/>
    <property type="project" value="TreeGrafter"/>
</dbReference>
<gene>
    <name evidence="6" type="ORF">SYNPS1DRAFT_5411</name>
</gene>
<feature type="zinc finger region" description="C3H1-type" evidence="4">
    <location>
        <begin position="26"/>
        <end position="53"/>
    </location>
</feature>
<dbReference type="Pfam" id="PF16543">
    <property type="entry name" value="DFRP_C"/>
    <property type="match status" value="1"/>
</dbReference>
<dbReference type="SUPFAM" id="SSF90229">
    <property type="entry name" value="CCCH zinc finger"/>
    <property type="match status" value="1"/>
</dbReference>
<keyword evidence="2 4" id="KW-0863">Zinc-finger</keyword>
<feature type="non-terminal residue" evidence="6">
    <location>
        <position position="254"/>
    </location>
</feature>
<dbReference type="AlphaFoldDB" id="A0A4P9YVB2"/>
<dbReference type="PROSITE" id="PS50103">
    <property type="entry name" value="ZF_C3H1"/>
    <property type="match status" value="2"/>
</dbReference>
<dbReference type="InterPro" id="IPR036855">
    <property type="entry name" value="Znf_CCCH_sf"/>
</dbReference>